<dbReference type="Proteomes" id="UP000078046">
    <property type="component" value="Unassembled WGS sequence"/>
</dbReference>
<protein>
    <submittedName>
        <fullName evidence="1">Uncharacterized protein</fullName>
    </submittedName>
</protein>
<dbReference type="EMBL" id="LWCA01000878">
    <property type="protein sequence ID" value="OAF66619.1"/>
    <property type="molecule type" value="Genomic_DNA"/>
</dbReference>
<name>A0A177AX94_9BILA</name>
<organism evidence="1 2">
    <name type="scientific">Intoshia linei</name>
    <dbReference type="NCBI Taxonomy" id="1819745"/>
    <lineage>
        <taxon>Eukaryota</taxon>
        <taxon>Metazoa</taxon>
        <taxon>Spiralia</taxon>
        <taxon>Lophotrochozoa</taxon>
        <taxon>Mesozoa</taxon>
        <taxon>Orthonectida</taxon>
        <taxon>Rhopaluridae</taxon>
        <taxon>Intoshia</taxon>
    </lineage>
</organism>
<gene>
    <name evidence="1" type="ORF">A3Q56_05641</name>
</gene>
<reference evidence="1 2" key="1">
    <citation type="submission" date="2016-04" db="EMBL/GenBank/DDBJ databases">
        <title>The genome of Intoshia linei affirms orthonectids as highly simplified spiralians.</title>
        <authorList>
            <person name="Mikhailov K.V."/>
            <person name="Slusarev G.S."/>
            <person name="Nikitin M.A."/>
            <person name="Logacheva M.D."/>
            <person name="Penin A."/>
            <person name="Aleoshin V."/>
            <person name="Panchin Y.V."/>
        </authorList>
    </citation>
    <scope>NUCLEOTIDE SEQUENCE [LARGE SCALE GENOMIC DNA]</scope>
    <source>
        <strain evidence="1">Intl2013</strain>
        <tissue evidence="1">Whole animal</tissue>
    </source>
</reference>
<accession>A0A177AX94</accession>
<evidence type="ECO:0000313" key="2">
    <source>
        <dbReference type="Proteomes" id="UP000078046"/>
    </source>
</evidence>
<keyword evidence="2" id="KW-1185">Reference proteome</keyword>
<dbReference type="AlphaFoldDB" id="A0A177AX94"/>
<evidence type="ECO:0000313" key="1">
    <source>
        <dbReference type="EMBL" id="OAF66619.1"/>
    </source>
</evidence>
<comment type="caution">
    <text evidence="1">The sequence shown here is derived from an EMBL/GenBank/DDBJ whole genome shotgun (WGS) entry which is preliminary data.</text>
</comment>
<sequence>MCIFRFKSFHDLGLSTFCLCKSKRCNSVYTNIYANYDEGNWFKAVTEETINTLSLKLDTFLSYTIFCAYTNKRLHLSLDAMRTFHTFNDECLMATKISSFIFYVENVENCNIKITDYEISPVSGLKLYANRKRKILCIVDDKHLKIERNLKKQCLGLDYICALNYNRTVDNTCVSDDISNQINACFNGKMQKLDPAGYTPIFKQGYYDTYCWPKYFNSASNVSCHDIQKINDLFKVQNSNSCSL</sequence>
<proteinExistence type="predicted"/>